<dbReference type="STRING" id="1450648.CLORY_01380"/>
<evidence type="ECO:0000256" key="6">
    <source>
        <dbReference type="ARBA" id="ARBA00038076"/>
    </source>
</evidence>
<reference evidence="9 10" key="1">
    <citation type="submission" date="2017-03" db="EMBL/GenBank/DDBJ databases">
        <title>Genome sequence of Clostridium oryzae DSM 28571.</title>
        <authorList>
            <person name="Poehlein A."/>
            <person name="Daniel R."/>
        </authorList>
    </citation>
    <scope>NUCLEOTIDE SEQUENCE [LARGE SCALE GENOMIC DNA]</scope>
    <source>
        <strain evidence="9 10">DSM 28571</strain>
    </source>
</reference>
<sequence>MKLHREYIKNYKKNTLAILLSMVMTIALAVCLLIVTHTDNHIQSLTEQYIRGAYDIAFKKLTPEQIKRISSDNRLKYIELSKYLYSGEGKEKQEFAVIAANKDYVLERTKILKGRMPENKKEIIGEAWCFKNLEVKPKPGSKLTVKVTDPYNSNEGQKTVTYKVVGIISDNAANKTYGGIAFYTKFKDDYEQAGLFLKYKSGVNVKKEGKEIKSRFRLKDKQMQYNYPVGDYEYYQSKSNKINLFTVLLLLGVCTIVIAGVYRISLMNRSSQYGILRAVGMQKRQIRKLIAAELYEIYLASIPIGAAAGFVIALLISWLTRDKTMQLVFWGKDYAINLDIPIVEIMLCISGVGLIVGVIVFITSHMINRKTAIAIIHGGLSYNNDGKHALMTSFFNKTEKPYKAIALKYVFQDIKSTIFVVLSFSIGACLFVGLFYQAGLTRTMNGIDKQYYFYNGDFKLQKNYDDLLTTGFSKYVLKSIQKIKGVEEINTQRALPIRVIDDKKIARDKAYFHFFDRGASKGNFSFDSYEGNDGTDQFYLSELKAYNESALKHLRDYVIQGDYNPKHMKKNSAVMFMPMTIAKNDWRRSQNYFKSGYYVMDYKVGDEVTFKYRADFKTNVKKYYKFMDKDARYIYKKFRIAAIVYYPYMRQVSNMANAYPSLIISEEQMKKIHSEEAFDSIALSVDKSLGAEYLKHVYNKLVGLTIKNQGASAISIIDETRDMDNLYRKQLIYSYGIAFVVLLLASINIVNNLKYRIYIRKKEISIYRAIGVKHDMICKMIRLENMILGGIASIITCIASFPITLALYKRSQISYLQIGYHNDIKILAAACILILIICNVVSRVITKELRGGSIVENINVVE</sequence>
<feature type="transmembrane region" description="Helical" evidence="7">
    <location>
        <begin position="417"/>
        <end position="436"/>
    </location>
</feature>
<keyword evidence="2" id="KW-1003">Cell membrane</keyword>
<evidence type="ECO:0000259" key="8">
    <source>
        <dbReference type="Pfam" id="PF02687"/>
    </source>
</evidence>
<gene>
    <name evidence="9" type="ORF">CLORY_01380</name>
</gene>
<evidence type="ECO:0000256" key="2">
    <source>
        <dbReference type="ARBA" id="ARBA00022475"/>
    </source>
</evidence>
<dbReference type="GO" id="GO:0022857">
    <property type="term" value="F:transmembrane transporter activity"/>
    <property type="evidence" value="ECO:0007669"/>
    <property type="project" value="TreeGrafter"/>
</dbReference>
<feature type="domain" description="ABC3 transporter permease C-terminal" evidence="8">
    <location>
        <begin position="737"/>
        <end position="842"/>
    </location>
</feature>
<comment type="subcellular location">
    <subcellularLocation>
        <location evidence="1">Cell membrane</location>
        <topology evidence="1">Multi-pass membrane protein</topology>
    </subcellularLocation>
</comment>
<evidence type="ECO:0000256" key="4">
    <source>
        <dbReference type="ARBA" id="ARBA00022989"/>
    </source>
</evidence>
<evidence type="ECO:0000256" key="5">
    <source>
        <dbReference type="ARBA" id="ARBA00023136"/>
    </source>
</evidence>
<feature type="transmembrane region" description="Helical" evidence="7">
    <location>
        <begin position="826"/>
        <end position="845"/>
    </location>
</feature>
<evidence type="ECO:0000313" key="10">
    <source>
        <dbReference type="Proteomes" id="UP000190080"/>
    </source>
</evidence>
<evidence type="ECO:0000256" key="1">
    <source>
        <dbReference type="ARBA" id="ARBA00004651"/>
    </source>
</evidence>
<name>A0A1V4IYJ4_9CLOT</name>
<keyword evidence="5 7" id="KW-0472">Membrane</keyword>
<evidence type="ECO:0000256" key="3">
    <source>
        <dbReference type="ARBA" id="ARBA00022692"/>
    </source>
</evidence>
<dbReference type="InterPro" id="IPR050250">
    <property type="entry name" value="Macrolide_Exporter_MacB"/>
</dbReference>
<protein>
    <submittedName>
        <fullName evidence="9">FtsX-like permease family protein</fullName>
    </submittedName>
</protein>
<dbReference type="EMBL" id="MZGV01000001">
    <property type="protein sequence ID" value="OPJ65138.1"/>
    <property type="molecule type" value="Genomic_DNA"/>
</dbReference>
<keyword evidence="10" id="KW-1185">Reference proteome</keyword>
<dbReference type="InterPro" id="IPR003838">
    <property type="entry name" value="ABC3_permease_C"/>
</dbReference>
<dbReference type="AlphaFoldDB" id="A0A1V4IYJ4"/>
<feature type="transmembrane region" description="Helical" evidence="7">
    <location>
        <begin position="242"/>
        <end position="262"/>
    </location>
</feature>
<feature type="transmembrane region" description="Helical" evidence="7">
    <location>
        <begin position="297"/>
        <end position="320"/>
    </location>
</feature>
<comment type="caution">
    <text evidence="9">The sequence shown here is derived from an EMBL/GenBank/DDBJ whole genome shotgun (WGS) entry which is preliminary data.</text>
</comment>
<dbReference type="OrthoDB" id="9793166at2"/>
<feature type="transmembrane region" description="Helical" evidence="7">
    <location>
        <begin position="786"/>
        <end position="806"/>
    </location>
</feature>
<feature type="transmembrane region" description="Helical" evidence="7">
    <location>
        <begin position="732"/>
        <end position="753"/>
    </location>
</feature>
<keyword evidence="3 7" id="KW-0812">Transmembrane</keyword>
<accession>A0A1V4IYJ4</accession>
<evidence type="ECO:0000256" key="7">
    <source>
        <dbReference type="SAM" id="Phobius"/>
    </source>
</evidence>
<feature type="domain" description="ABC3 transporter permease C-terminal" evidence="8">
    <location>
        <begin position="245"/>
        <end position="363"/>
    </location>
</feature>
<dbReference type="PANTHER" id="PTHR30572">
    <property type="entry name" value="MEMBRANE COMPONENT OF TRANSPORTER-RELATED"/>
    <property type="match status" value="1"/>
</dbReference>
<dbReference type="Proteomes" id="UP000190080">
    <property type="component" value="Unassembled WGS sequence"/>
</dbReference>
<organism evidence="9 10">
    <name type="scientific">Clostridium oryzae</name>
    <dbReference type="NCBI Taxonomy" id="1450648"/>
    <lineage>
        <taxon>Bacteria</taxon>
        <taxon>Bacillati</taxon>
        <taxon>Bacillota</taxon>
        <taxon>Clostridia</taxon>
        <taxon>Eubacteriales</taxon>
        <taxon>Clostridiaceae</taxon>
        <taxon>Clostridium</taxon>
    </lineage>
</organism>
<feature type="transmembrane region" description="Helical" evidence="7">
    <location>
        <begin position="16"/>
        <end position="35"/>
    </location>
</feature>
<dbReference type="PANTHER" id="PTHR30572:SF4">
    <property type="entry name" value="ABC TRANSPORTER PERMEASE YTRF"/>
    <property type="match status" value="1"/>
</dbReference>
<dbReference type="RefSeq" id="WP_079421658.1">
    <property type="nucleotide sequence ID" value="NZ_MZGV01000001.1"/>
</dbReference>
<keyword evidence="4 7" id="KW-1133">Transmembrane helix</keyword>
<dbReference type="GO" id="GO:0005886">
    <property type="term" value="C:plasma membrane"/>
    <property type="evidence" value="ECO:0007669"/>
    <property type="project" value="UniProtKB-SubCell"/>
</dbReference>
<feature type="transmembrane region" description="Helical" evidence="7">
    <location>
        <begin position="340"/>
        <end position="362"/>
    </location>
</feature>
<comment type="similarity">
    <text evidence="6">Belongs to the ABC-4 integral membrane protein family.</text>
</comment>
<dbReference type="Pfam" id="PF02687">
    <property type="entry name" value="FtsX"/>
    <property type="match status" value="2"/>
</dbReference>
<evidence type="ECO:0000313" key="9">
    <source>
        <dbReference type="EMBL" id="OPJ65138.1"/>
    </source>
</evidence>
<proteinExistence type="inferred from homology"/>